<evidence type="ECO:0008006" key="3">
    <source>
        <dbReference type="Google" id="ProtNLM"/>
    </source>
</evidence>
<reference evidence="1 2" key="1">
    <citation type="submission" date="2012-11" db="EMBL/GenBank/DDBJ databases">
        <authorList>
            <person name="Huguet-Tapia J.C."/>
            <person name="Durkin A.S."/>
            <person name="Pettis G.S."/>
            <person name="Badger J.H."/>
        </authorList>
    </citation>
    <scope>NUCLEOTIDE SEQUENCE [LARGE SCALE GENOMIC DNA]</scope>
    <source>
        <strain evidence="1 2">91-03</strain>
    </source>
</reference>
<comment type="caution">
    <text evidence="1">The sequence shown here is derived from an EMBL/GenBank/DDBJ whole genome shotgun (WGS) entry which is preliminary data.</text>
</comment>
<accession>L1KY29</accession>
<keyword evidence="2" id="KW-1185">Reference proteome</keyword>
<dbReference type="RefSeq" id="WP_009315543.1">
    <property type="nucleotide sequence ID" value="NZ_AEJC01000300.1"/>
</dbReference>
<name>L1KY29_9ACTN</name>
<dbReference type="Proteomes" id="UP000010411">
    <property type="component" value="Unassembled WGS sequence"/>
</dbReference>
<organism evidence="1 2">
    <name type="scientific">Streptomyces ipomoeae 91-03</name>
    <dbReference type="NCBI Taxonomy" id="698759"/>
    <lineage>
        <taxon>Bacteria</taxon>
        <taxon>Bacillati</taxon>
        <taxon>Actinomycetota</taxon>
        <taxon>Actinomycetes</taxon>
        <taxon>Kitasatosporales</taxon>
        <taxon>Streptomycetaceae</taxon>
        <taxon>Streptomyces</taxon>
    </lineage>
</organism>
<dbReference type="EMBL" id="AEJC01000300">
    <property type="protein sequence ID" value="EKX65253.1"/>
    <property type="molecule type" value="Genomic_DNA"/>
</dbReference>
<gene>
    <name evidence="1" type="ORF">STRIP9103_09254</name>
</gene>
<dbReference type="AlphaFoldDB" id="L1KY29"/>
<sequence length="54" mass="5934">MQIAPATAPEHREAPDGRLPFCSTHCATTYDQDPDRYAALSAAHGHAHHRSTEH</sequence>
<protein>
    <recommendedName>
        <fullName evidence="3">YHS domain-containing protein</fullName>
    </recommendedName>
</protein>
<dbReference type="PATRIC" id="fig|698759.3.peg.4135"/>
<evidence type="ECO:0000313" key="2">
    <source>
        <dbReference type="Proteomes" id="UP000010411"/>
    </source>
</evidence>
<evidence type="ECO:0000313" key="1">
    <source>
        <dbReference type="EMBL" id="EKX65253.1"/>
    </source>
</evidence>
<proteinExistence type="predicted"/>